<comment type="caution">
    <text evidence="3">The sequence shown here is derived from an EMBL/GenBank/DDBJ whole genome shotgun (WGS) entry which is preliminary data.</text>
</comment>
<organism evidence="3">
    <name type="scientific">Mesoaciditoga lauensis</name>
    <dbReference type="NCBI Taxonomy" id="1495039"/>
    <lineage>
        <taxon>Bacteria</taxon>
        <taxon>Thermotogati</taxon>
        <taxon>Thermotogota</taxon>
        <taxon>Thermotogae</taxon>
        <taxon>Mesoaciditogales</taxon>
        <taxon>Mesoaciditogaceae</taxon>
        <taxon>Mesoaciditoga</taxon>
    </lineage>
</organism>
<reference evidence="3" key="1">
    <citation type="journal article" date="2020" name="mSystems">
        <title>Genome- and Community-Level Interaction Insights into Carbon Utilization and Element Cycling Functions of Hydrothermarchaeota in Hydrothermal Sediment.</title>
        <authorList>
            <person name="Zhou Z."/>
            <person name="Liu Y."/>
            <person name="Xu W."/>
            <person name="Pan J."/>
            <person name="Luo Z.H."/>
            <person name="Li M."/>
        </authorList>
    </citation>
    <scope>NUCLEOTIDE SEQUENCE [LARGE SCALE GENOMIC DNA]</scope>
    <source>
        <strain evidence="3">SpSt-966</strain>
    </source>
</reference>
<dbReference type="CDD" id="cd16442">
    <property type="entry name" value="BPL"/>
    <property type="match status" value="1"/>
</dbReference>
<proteinExistence type="predicted"/>
<dbReference type="GO" id="GO:0004077">
    <property type="term" value="F:biotin--[biotin carboxyl-carrier protein] ligase activity"/>
    <property type="evidence" value="ECO:0007669"/>
    <property type="project" value="UniProtKB-EC"/>
</dbReference>
<gene>
    <name evidence="3" type="ORF">ENX73_02805</name>
</gene>
<evidence type="ECO:0000256" key="1">
    <source>
        <dbReference type="ARBA" id="ARBA00022598"/>
    </source>
</evidence>
<protein>
    <submittedName>
        <fullName evidence="3">Biotin--[acetyl-CoA-carboxylase] ligase</fullName>
        <ecNumber evidence="3">6.3.4.15</ecNumber>
    </submittedName>
</protein>
<evidence type="ECO:0000259" key="2">
    <source>
        <dbReference type="PROSITE" id="PS51733"/>
    </source>
</evidence>
<dbReference type="PANTHER" id="PTHR12835:SF5">
    <property type="entry name" value="BIOTIN--PROTEIN LIGASE"/>
    <property type="match status" value="1"/>
</dbReference>
<feature type="domain" description="BPL/LPL catalytic" evidence="2">
    <location>
        <begin position="1"/>
        <end position="174"/>
    </location>
</feature>
<accession>A0A7V3REC0</accession>
<dbReference type="InterPro" id="IPR045864">
    <property type="entry name" value="aa-tRNA-synth_II/BPL/LPL"/>
</dbReference>
<evidence type="ECO:0000313" key="3">
    <source>
        <dbReference type="EMBL" id="HGE75038.1"/>
    </source>
</evidence>
<dbReference type="PANTHER" id="PTHR12835">
    <property type="entry name" value="BIOTIN PROTEIN LIGASE"/>
    <property type="match status" value="1"/>
</dbReference>
<dbReference type="Pfam" id="PF03099">
    <property type="entry name" value="BPL_LplA_LipB"/>
    <property type="match status" value="1"/>
</dbReference>
<dbReference type="PROSITE" id="PS51733">
    <property type="entry name" value="BPL_LPL_CATALYTIC"/>
    <property type="match status" value="1"/>
</dbReference>
<dbReference type="SUPFAM" id="SSF55681">
    <property type="entry name" value="Class II aaRS and biotin synthetases"/>
    <property type="match status" value="1"/>
</dbReference>
<dbReference type="EC" id="6.3.4.15" evidence="3"/>
<dbReference type="InterPro" id="IPR004408">
    <property type="entry name" value="Biotin_CoA_COase_ligase"/>
</dbReference>
<sequence length="237" mass="26917">MIERLFSYDEVTSTNDVAKKMVEFLRNGDVIWALKQNDGHGKGERSWYSPEGGLWFSVIFKPSYLPDDKNIYTKMISVAVVRTLKKAHIEGVGTKWPNDLYYGKKKIGGILTEIIHHGTDKTIIIGVGLNVNNTLPVDLPDAISLKEISGRTFDLSHLLKTIHYESLKLYTFITKKQTNVITNFWRNSLIIKKGSQVRYKDINGEHVATVVRIFADSFVIEMNGIKERVSPSEIESL</sequence>
<dbReference type="AlphaFoldDB" id="A0A7V3REC0"/>
<keyword evidence="1 3" id="KW-0436">Ligase</keyword>
<dbReference type="GO" id="GO:0005737">
    <property type="term" value="C:cytoplasm"/>
    <property type="evidence" value="ECO:0007669"/>
    <property type="project" value="TreeGrafter"/>
</dbReference>
<dbReference type="InterPro" id="IPR004143">
    <property type="entry name" value="BPL_LPL_catalytic"/>
</dbReference>
<dbReference type="EMBL" id="DTPE01000113">
    <property type="protein sequence ID" value="HGE75038.1"/>
    <property type="molecule type" value="Genomic_DNA"/>
</dbReference>
<dbReference type="Gene3D" id="3.30.930.10">
    <property type="entry name" value="Bira Bifunctional Protein, Domain 2"/>
    <property type="match status" value="1"/>
</dbReference>
<dbReference type="NCBIfam" id="TIGR00121">
    <property type="entry name" value="birA_ligase"/>
    <property type="match status" value="1"/>
</dbReference>
<name>A0A7V3REC0_9BACT</name>